<dbReference type="FunFam" id="3.10.20.340:FF:000001">
    <property type="entry name" value="Arginine biosynthesis bifunctional protein ArgJ, chloroplastic"/>
    <property type="match status" value="1"/>
</dbReference>
<dbReference type="SUPFAM" id="SSF56266">
    <property type="entry name" value="DmpA/ArgJ-like"/>
    <property type="match status" value="1"/>
</dbReference>
<dbReference type="GO" id="GO:0004358">
    <property type="term" value="F:L-glutamate N-acetyltransferase activity, acting on acetyl-L-ornithine as donor"/>
    <property type="evidence" value="ECO:0007669"/>
    <property type="project" value="UniProtKB-EC"/>
</dbReference>
<dbReference type="NCBIfam" id="TIGR00120">
    <property type="entry name" value="ArgJ"/>
    <property type="match status" value="1"/>
</dbReference>
<keyword evidence="5" id="KW-0028">Amino-acid biosynthesis</keyword>
<keyword evidence="8 10" id="KW-0012">Acyltransferase</keyword>
<sequence length="401" mass="42242">MKLIDGGITAPRDFLAQGACAQIKNHTKKDIGLIYSKFPCSAAGVFTTNKVKAACVDLSSVHLSNGQAQAIIVNSGNANACTGIQGFADAQLMADYCAEILHLMPRDVIVASTGVIGVPLPMAQITGGIMEVCNTLSGNGSAAVAEAIMTTDLAAKEIAVEINLQGIPVRIGGIAKGSGMIHPNMATMLAFITTDAAVSAHCLNQIMKESADISYNMISVDRDTSTNDMAVVMANGQAGNPLIKDPGSDGYELFKEALDFVNITLAKKIARDGEGAQHLIEIKVLNAADEKTARMIGRSISSSNLIKAAVFGSDANWGRILAAAGYSGADFNPFTVDIYLGEEKVAEDGMGLQFNETRAKEALKEDTVIITVDLKDGSCQATAWGCDLTYDYVKINADYRS</sequence>
<dbReference type="InterPro" id="IPR002813">
    <property type="entry name" value="Arg_biosynth_ArgJ"/>
</dbReference>
<evidence type="ECO:0000256" key="3">
    <source>
        <dbReference type="ARBA" id="ARBA00013264"/>
    </source>
</evidence>
<accession>A0A0W8E6I4</accession>
<evidence type="ECO:0000256" key="8">
    <source>
        <dbReference type="ARBA" id="ARBA00023315"/>
    </source>
</evidence>
<dbReference type="NCBIfam" id="NF003802">
    <property type="entry name" value="PRK05388.1"/>
    <property type="match status" value="1"/>
</dbReference>
<dbReference type="GO" id="GO:0004042">
    <property type="term" value="F:L-glutamate N-acetyltransferase activity"/>
    <property type="evidence" value="ECO:0007669"/>
    <property type="project" value="TreeGrafter"/>
</dbReference>
<evidence type="ECO:0000256" key="1">
    <source>
        <dbReference type="ARBA" id="ARBA00006774"/>
    </source>
</evidence>
<name>A0A0W8E6I4_9ZZZZ</name>
<dbReference type="EC" id="2.3.1.35" evidence="3"/>
<proteinExistence type="inferred from homology"/>
<reference evidence="10" key="1">
    <citation type="journal article" date="2015" name="Proc. Natl. Acad. Sci. U.S.A.">
        <title>Networks of energetic and metabolic interactions define dynamics in microbial communities.</title>
        <authorList>
            <person name="Embree M."/>
            <person name="Liu J.K."/>
            <person name="Al-Bassam M.M."/>
            <person name="Zengler K."/>
        </authorList>
    </citation>
    <scope>NUCLEOTIDE SEQUENCE</scope>
</reference>
<dbReference type="GO" id="GO:0006526">
    <property type="term" value="P:L-arginine biosynthetic process"/>
    <property type="evidence" value="ECO:0007669"/>
    <property type="project" value="UniProtKB-KW"/>
</dbReference>
<keyword evidence="6 10" id="KW-0808">Transferase</keyword>
<dbReference type="Pfam" id="PF01960">
    <property type="entry name" value="ArgJ"/>
    <property type="match status" value="1"/>
</dbReference>
<organism evidence="10">
    <name type="scientific">hydrocarbon metagenome</name>
    <dbReference type="NCBI Taxonomy" id="938273"/>
    <lineage>
        <taxon>unclassified sequences</taxon>
        <taxon>metagenomes</taxon>
        <taxon>ecological metagenomes</taxon>
    </lineage>
</organism>
<evidence type="ECO:0000256" key="7">
    <source>
        <dbReference type="ARBA" id="ARBA00022813"/>
    </source>
</evidence>
<evidence type="ECO:0000313" key="10">
    <source>
        <dbReference type="EMBL" id="KUG04204.1"/>
    </source>
</evidence>
<dbReference type="Gene3D" id="3.60.70.12">
    <property type="entry name" value="L-amino peptidase D-ALA esterase/amidase"/>
    <property type="match status" value="1"/>
</dbReference>
<dbReference type="EMBL" id="LNQE01001856">
    <property type="protein sequence ID" value="KUG04204.1"/>
    <property type="molecule type" value="Genomic_DNA"/>
</dbReference>
<dbReference type="Gene3D" id="3.10.20.340">
    <property type="entry name" value="ArgJ beta chain, C-terminal domain"/>
    <property type="match status" value="1"/>
</dbReference>
<dbReference type="HAMAP" id="MF_01106">
    <property type="entry name" value="ArgJ"/>
    <property type="match status" value="1"/>
</dbReference>
<dbReference type="InterPro" id="IPR016117">
    <property type="entry name" value="ArgJ-like_dom_sf"/>
</dbReference>
<dbReference type="FunFam" id="3.60.70.12:FF:000001">
    <property type="entry name" value="Arginine biosynthesis bifunctional protein ArgJ, chloroplastic"/>
    <property type="match status" value="1"/>
</dbReference>
<protein>
    <recommendedName>
        <fullName evidence="3">glutamate N-acetyltransferase</fullName>
        <ecNumber evidence="3">2.3.1.35</ecNumber>
    </recommendedName>
</protein>
<evidence type="ECO:0000256" key="4">
    <source>
        <dbReference type="ARBA" id="ARBA00022571"/>
    </source>
</evidence>
<dbReference type="AlphaFoldDB" id="A0A0W8E6I4"/>
<comment type="caution">
    <text evidence="10">The sequence shown here is derived from an EMBL/GenBank/DDBJ whole genome shotgun (WGS) entry which is preliminary data.</text>
</comment>
<comment type="catalytic activity">
    <reaction evidence="9">
        <text>N(2)-acetyl-L-ornithine + L-glutamate = N-acetyl-L-glutamate + L-ornithine</text>
        <dbReference type="Rhea" id="RHEA:15349"/>
        <dbReference type="ChEBI" id="CHEBI:29985"/>
        <dbReference type="ChEBI" id="CHEBI:44337"/>
        <dbReference type="ChEBI" id="CHEBI:46911"/>
        <dbReference type="ChEBI" id="CHEBI:57805"/>
        <dbReference type="EC" id="2.3.1.35"/>
    </reaction>
</comment>
<dbReference type="CDD" id="cd02152">
    <property type="entry name" value="OAT"/>
    <property type="match status" value="1"/>
</dbReference>
<keyword evidence="7" id="KW-0068">Autocatalytic cleavage</keyword>
<dbReference type="PANTHER" id="PTHR23100">
    <property type="entry name" value="ARGININE BIOSYNTHESIS BIFUNCTIONAL PROTEIN ARGJ"/>
    <property type="match status" value="1"/>
</dbReference>
<gene>
    <name evidence="10" type="ORF">ASZ90_018424</name>
</gene>
<keyword evidence="4" id="KW-0055">Arginine biosynthesis</keyword>
<dbReference type="GO" id="GO:0006592">
    <property type="term" value="P:ornithine biosynthetic process"/>
    <property type="evidence" value="ECO:0007669"/>
    <property type="project" value="TreeGrafter"/>
</dbReference>
<evidence type="ECO:0000256" key="9">
    <source>
        <dbReference type="ARBA" id="ARBA00049439"/>
    </source>
</evidence>
<evidence type="ECO:0000256" key="5">
    <source>
        <dbReference type="ARBA" id="ARBA00022605"/>
    </source>
</evidence>
<evidence type="ECO:0000256" key="2">
    <source>
        <dbReference type="ARBA" id="ARBA00011475"/>
    </source>
</evidence>
<dbReference type="InterPro" id="IPR042195">
    <property type="entry name" value="ArgJ_beta_C"/>
</dbReference>
<evidence type="ECO:0000256" key="6">
    <source>
        <dbReference type="ARBA" id="ARBA00022679"/>
    </source>
</evidence>
<dbReference type="PANTHER" id="PTHR23100:SF0">
    <property type="entry name" value="ARGININE BIOSYNTHESIS BIFUNCTIONAL PROTEIN ARGJ, MITOCHONDRIAL"/>
    <property type="match status" value="1"/>
</dbReference>
<comment type="similarity">
    <text evidence="1">Belongs to the ArgJ family.</text>
</comment>
<comment type="subunit">
    <text evidence="2">Heterotetramer of two alpha and two beta chains.</text>
</comment>